<proteinExistence type="predicted"/>
<dbReference type="EMBL" id="OV725082">
    <property type="protein sequence ID" value="CAH1406342.1"/>
    <property type="molecule type" value="Genomic_DNA"/>
</dbReference>
<dbReference type="AlphaFoldDB" id="A0A9P0HRC5"/>
<evidence type="ECO:0000313" key="2">
    <source>
        <dbReference type="Proteomes" id="UP001152798"/>
    </source>
</evidence>
<protein>
    <submittedName>
        <fullName evidence="1">Uncharacterized protein</fullName>
    </submittedName>
</protein>
<keyword evidence="2" id="KW-1185">Reference proteome</keyword>
<dbReference type="Proteomes" id="UP001152798">
    <property type="component" value="Chromosome 6"/>
</dbReference>
<name>A0A9P0HRC5_NEZVI</name>
<reference evidence="1" key="1">
    <citation type="submission" date="2022-01" db="EMBL/GenBank/DDBJ databases">
        <authorList>
            <person name="King R."/>
        </authorList>
    </citation>
    <scope>NUCLEOTIDE SEQUENCE</scope>
</reference>
<gene>
    <name evidence="1" type="ORF">NEZAVI_LOCUS14306</name>
</gene>
<evidence type="ECO:0000313" key="1">
    <source>
        <dbReference type="EMBL" id="CAH1406342.1"/>
    </source>
</evidence>
<organism evidence="1 2">
    <name type="scientific">Nezara viridula</name>
    <name type="common">Southern green stink bug</name>
    <name type="synonym">Cimex viridulus</name>
    <dbReference type="NCBI Taxonomy" id="85310"/>
    <lineage>
        <taxon>Eukaryota</taxon>
        <taxon>Metazoa</taxon>
        <taxon>Ecdysozoa</taxon>
        <taxon>Arthropoda</taxon>
        <taxon>Hexapoda</taxon>
        <taxon>Insecta</taxon>
        <taxon>Pterygota</taxon>
        <taxon>Neoptera</taxon>
        <taxon>Paraneoptera</taxon>
        <taxon>Hemiptera</taxon>
        <taxon>Heteroptera</taxon>
        <taxon>Panheteroptera</taxon>
        <taxon>Pentatomomorpha</taxon>
        <taxon>Pentatomoidea</taxon>
        <taxon>Pentatomidae</taxon>
        <taxon>Pentatominae</taxon>
        <taxon>Nezara</taxon>
    </lineage>
</organism>
<sequence>MGGRRKGSTPYKDADSIQESNLTWICIADGGWGTTVISGPTSSSLFIDETHRCFQPLSIFRVREFWVFHGHKDIGRFIQTQESFGLVRLFVV</sequence>
<accession>A0A9P0HRC5</accession>